<keyword evidence="4" id="KW-0488">Methylation</keyword>
<dbReference type="EMBL" id="JACHXP010000016">
    <property type="protein sequence ID" value="MBB3191666.1"/>
    <property type="molecule type" value="Genomic_DNA"/>
</dbReference>
<feature type="transmembrane region" description="Helical" evidence="11">
    <location>
        <begin position="26"/>
        <end position="46"/>
    </location>
</feature>
<comment type="similarity">
    <text evidence="9">Belongs to the GSP H family.</text>
</comment>
<comment type="subcellular location">
    <subcellularLocation>
        <location evidence="1">Cell inner membrane</location>
        <topology evidence="1">Single-pass membrane protein</topology>
    </subcellularLocation>
</comment>
<dbReference type="NCBIfam" id="TIGR02532">
    <property type="entry name" value="IV_pilin_GFxxxE"/>
    <property type="match status" value="1"/>
</dbReference>
<dbReference type="Pfam" id="PF07963">
    <property type="entry name" value="N_methyl"/>
    <property type="match status" value="1"/>
</dbReference>
<dbReference type="InterPro" id="IPR045584">
    <property type="entry name" value="Pilin-like"/>
</dbReference>
<evidence type="ECO:0000313" key="13">
    <source>
        <dbReference type="EMBL" id="MBB3191666.1"/>
    </source>
</evidence>
<sequence length="190" mass="20570">MRLVTTRGQHHTGKASRLAKPPQGGVTLIELLVALAVLVITITWAVPSFQQFSARNEVAAEVLRIKTALSIARNTAIARRTKITVCSSTGPLYETCDFDDWSHDWVIVEGKVTGGRLTGHTILRQLKSMDGVTASFSRNDRPVQYGELGRTTGYNGTFSLCGHGDAGAQVVVSNFGRVRVETTQPSCPDT</sequence>
<dbReference type="Gene3D" id="3.55.40.10">
    <property type="entry name" value="minor pseudopilin epsh domain"/>
    <property type="match status" value="1"/>
</dbReference>
<evidence type="ECO:0000256" key="3">
    <source>
        <dbReference type="ARBA" id="ARBA00022475"/>
    </source>
</evidence>
<keyword evidence="7 11" id="KW-1133">Transmembrane helix</keyword>
<keyword evidence="8 11" id="KW-0472">Membrane</keyword>
<evidence type="ECO:0000256" key="1">
    <source>
        <dbReference type="ARBA" id="ARBA00004377"/>
    </source>
</evidence>
<organism evidence="13 14">
    <name type="scientific">Halomonas cerina</name>
    <dbReference type="NCBI Taxonomy" id="447424"/>
    <lineage>
        <taxon>Bacteria</taxon>
        <taxon>Pseudomonadati</taxon>
        <taxon>Pseudomonadota</taxon>
        <taxon>Gammaproteobacteria</taxon>
        <taxon>Oceanospirillales</taxon>
        <taxon>Halomonadaceae</taxon>
        <taxon>Halomonas</taxon>
    </lineage>
</organism>
<keyword evidence="3" id="KW-1003">Cell membrane</keyword>
<evidence type="ECO:0000259" key="12">
    <source>
        <dbReference type="Pfam" id="PF12019"/>
    </source>
</evidence>
<keyword evidence="14" id="KW-1185">Reference proteome</keyword>
<dbReference type="Pfam" id="PF12019">
    <property type="entry name" value="GspH"/>
    <property type="match status" value="1"/>
</dbReference>
<gene>
    <name evidence="13" type="ORF">FHR94_002931</name>
</gene>
<evidence type="ECO:0000256" key="7">
    <source>
        <dbReference type="ARBA" id="ARBA00022989"/>
    </source>
</evidence>
<evidence type="ECO:0000256" key="9">
    <source>
        <dbReference type="ARBA" id="ARBA00025772"/>
    </source>
</evidence>
<feature type="domain" description="General secretion pathway GspH" evidence="12">
    <location>
        <begin position="64"/>
        <end position="174"/>
    </location>
</feature>
<dbReference type="Proteomes" id="UP000547614">
    <property type="component" value="Unassembled WGS sequence"/>
</dbReference>
<keyword evidence="6 11" id="KW-0812">Transmembrane</keyword>
<proteinExistence type="inferred from homology"/>
<dbReference type="RefSeq" id="WP_183326564.1">
    <property type="nucleotide sequence ID" value="NZ_JACHXP010000016.1"/>
</dbReference>
<name>A0A839VGZ4_9GAMM</name>
<reference evidence="13 14" key="1">
    <citation type="submission" date="2020-08" db="EMBL/GenBank/DDBJ databases">
        <title>Genomic Encyclopedia of Type Strains, Phase III (KMG-III): the genomes of soil and plant-associated and newly described type strains.</title>
        <authorList>
            <person name="Whitman W."/>
        </authorList>
    </citation>
    <scope>NUCLEOTIDE SEQUENCE [LARGE SCALE GENOMIC DNA]</scope>
    <source>
        <strain evidence="13 14">CECT 7282</strain>
    </source>
</reference>
<dbReference type="GO" id="GO:0005886">
    <property type="term" value="C:plasma membrane"/>
    <property type="evidence" value="ECO:0007669"/>
    <property type="project" value="UniProtKB-SubCell"/>
</dbReference>
<evidence type="ECO:0000256" key="11">
    <source>
        <dbReference type="SAM" id="Phobius"/>
    </source>
</evidence>
<dbReference type="GO" id="GO:0015627">
    <property type="term" value="C:type II protein secretion system complex"/>
    <property type="evidence" value="ECO:0007669"/>
    <property type="project" value="InterPro"/>
</dbReference>
<evidence type="ECO:0000256" key="10">
    <source>
        <dbReference type="ARBA" id="ARBA00030775"/>
    </source>
</evidence>
<evidence type="ECO:0000256" key="5">
    <source>
        <dbReference type="ARBA" id="ARBA00022519"/>
    </source>
</evidence>
<comment type="caution">
    <text evidence="13">The sequence shown here is derived from an EMBL/GenBank/DDBJ whole genome shotgun (WGS) entry which is preliminary data.</text>
</comment>
<evidence type="ECO:0000256" key="6">
    <source>
        <dbReference type="ARBA" id="ARBA00022692"/>
    </source>
</evidence>
<keyword evidence="5" id="KW-0997">Cell inner membrane</keyword>
<dbReference type="GO" id="GO:0015628">
    <property type="term" value="P:protein secretion by the type II secretion system"/>
    <property type="evidence" value="ECO:0007669"/>
    <property type="project" value="InterPro"/>
</dbReference>
<evidence type="ECO:0000313" key="14">
    <source>
        <dbReference type="Proteomes" id="UP000547614"/>
    </source>
</evidence>
<dbReference type="InterPro" id="IPR012902">
    <property type="entry name" value="N_methyl_site"/>
</dbReference>
<evidence type="ECO:0000256" key="4">
    <source>
        <dbReference type="ARBA" id="ARBA00022481"/>
    </source>
</evidence>
<dbReference type="PROSITE" id="PS00409">
    <property type="entry name" value="PROKAR_NTER_METHYL"/>
    <property type="match status" value="1"/>
</dbReference>
<dbReference type="AlphaFoldDB" id="A0A839VGZ4"/>
<dbReference type="SUPFAM" id="SSF54523">
    <property type="entry name" value="Pili subunits"/>
    <property type="match status" value="1"/>
</dbReference>
<evidence type="ECO:0000256" key="2">
    <source>
        <dbReference type="ARBA" id="ARBA00021549"/>
    </source>
</evidence>
<evidence type="ECO:0000256" key="8">
    <source>
        <dbReference type="ARBA" id="ARBA00023136"/>
    </source>
</evidence>
<dbReference type="InterPro" id="IPR022346">
    <property type="entry name" value="T2SS_GspH"/>
</dbReference>
<accession>A0A839VGZ4</accession>
<protein>
    <recommendedName>
        <fullName evidence="2">Type II secretion system protein H</fullName>
    </recommendedName>
    <alternativeName>
        <fullName evidence="10">General secretion pathway protein H</fullName>
    </alternativeName>
</protein>